<protein>
    <submittedName>
        <fullName evidence="1">Uncharacterized protein</fullName>
    </submittedName>
</protein>
<dbReference type="Proteomes" id="UP000499080">
    <property type="component" value="Unassembled WGS sequence"/>
</dbReference>
<dbReference type="GO" id="GO:0003676">
    <property type="term" value="F:nucleic acid binding"/>
    <property type="evidence" value="ECO:0007669"/>
    <property type="project" value="InterPro"/>
</dbReference>
<dbReference type="EMBL" id="BGPR01002810">
    <property type="protein sequence ID" value="GBM79241.1"/>
    <property type="molecule type" value="Genomic_DNA"/>
</dbReference>
<accession>A0A4Y2IN06</accession>
<sequence>MLAFDFGNKFGEPCNGKTIICVLRKAEYDGRDMRRKSFLDKANSNRRFDFVKQHKREESKFRNSAIFANESKFTLYGSDENQKVWRKTNAQPNQIIGRGTIKYKSGSIIIWGLIAASGVDN</sequence>
<keyword evidence="2" id="KW-1185">Reference proteome</keyword>
<gene>
    <name evidence="1" type="ORF">AVEN_250874_1</name>
</gene>
<dbReference type="AlphaFoldDB" id="A0A4Y2IN06"/>
<dbReference type="Gene3D" id="3.30.420.10">
    <property type="entry name" value="Ribonuclease H-like superfamily/Ribonuclease H"/>
    <property type="match status" value="1"/>
</dbReference>
<reference evidence="1 2" key="1">
    <citation type="journal article" date="2019" name="Sci. Rep.">
        <title>Orb-weaving spider Araneus ventricosus genome elucidates the spidroin gene catalogue.</title>
        <authorList>
            <person name="Kono N."/>
            <person name="Nakamura H."/>
            <person name="Ohtoshi R."/>
            <person name="Moran D.A.P."/>
            <person name="Shinohara A."/>
            <person name="Yoshida Y."/>
            <person name="Fujiwara M."/>
            <person name="Mori M."/>
            <person name="Tomita M."/>
            <person name="Arakawa K."/>
        </authorList>
    </citation>
    <scope>NUCLEOTIDE SEQUENCE [LARGE SCALE GENOMIC DNA]</scope>
</reference>
<organism evidence="1 2">
    <name type="scientific">Araneus ventricosus</name>
    <name type="common">Orbweaver spider</name>
    <name type="synonym">Epeira ventricosa</name>
    <dbReference type="NCBI Taxonomy" id="182803"/>
    <lineage>
        <taxon>Eukaryota</taxon>
        <taxon>Metazoa</taxon>
        <taxon>Ecdysozoa</taxon>
        <taxon>Arthropoda</taxon>
        <taxon>Chelicerata</taxon>
        <taxon>Arachnida</taxon>
        <taxon>Araneae</taxon>
        <taxon>Araneomorphae</taxon>
        <taxon>Entelegynae</taxon>
        <taxon>Araneoidea</taxon>
        <taxon>Araneidae</taxon>
        <taxon>Araneus</taxon>
    </lineage>
</organism>
<evidence type="ECO:0000313" key="1">
    <source>
        <dbReference type="EMBL" id="GBM79241.1"/>
    </source>
</evidence>
<name>A0A4Y2IN06_ARAVE</name>
<dbReference type="InterPro" id="IPR036397">
    <property type="entry name" value="RNaseH_sf"/>
</dbReference>
<evidence type="ECO:0000313" key="2">
    <source>
        <dbReference type="Proteomes" id="UP000499080"/>
    </source>
</evidence>
<dbReference type="OrthoDB" id="3263820at2759"/>
<proteinExistence type="predicted"/>
<comment type="caution">
    <text evidence="1">The sequence shown here is derived from an EMBL/GenBank/DDBJ whole genome shotgun (WGS) entry which is preliminary data.</text>
</comment>